<dbReference type="EMBL" id="CAXKWB010009860">
    <property type="protein sequence ID" value="CAL4096235.1"/>
    <property type="molecule type" value="Genomic_DNA"/>
</dbReference>
<dbReference type="Gene3D" id="2.60.120.470">
    <property type="entry name" value="PITH domain"/>
    <property type="match status" value="1"/>
</dbReference>
<comment type="similarity">
    <text evidence="1">Belongs to the PITHD1 family.</text>
</comment>
<dbReference type="PROSITE" id="PS51532">
    <property type="entry name" value="PITH"/>
    <property type="match status" value="1"/>
</dbReference>
<proteinExistence type="inferred from homology"/>
<gene>
    <name evidence="4" type="ORF">MNOR_LOCUS15633</name>
</gene>
<dbReference type="PANTHER" id="PTHR12175:SF1">
    <property type="entry name" value="PITH DOMAIN-CONTAINING PROTEIN 1"/>
    <property type="match status" value="1"/>
</dbReference>
<dbReference type="InterPro" id="IPR037047">
    <property type="entry name" value="PITH_dom_sf"/>
</dbReference>
<protein>
    <recommendedName>
        <fullName evidence="3">PITH domain-containing protein</fullName>
    </recommendedName>
</protein>
<dbReference type="Proteomes" id="UP001497623">
    <property type="component" value="Unassembled WGS sequence"/>
</dbReference>
<evidence type="ECO:0000313" key="4">
    <source>
        <dbReference type="EMBL" id="CAL4096235.1"/>
    </source>
</evidence>
<dbReference type="FunFam" id="2.60.120.470:FF:000002">
    <property type="entry name" value="PITH domain-containing protein 1"/>
    <property type="match status" value="1"/>
</dbReference>
<accession>A0AAV2QTJ1</accession>
<comment type="caution">
    <text evidence="4">The sequence shown here is derived from an EMBL/GenBank/DDBJ whole genome shotgun (WGS) entry which is preliminary data.</text>
</comment>
<name>A0AAV2QTJ1_MEGNR</name>
<sequence>MDVVMSGCGSGGGGGGHGHHNHEGCGGGGDHEHTPPELGIAYSLYKRIDTDNVECLNEAEDESGKKVFKPWEERLTREPFVESDADEELLFNIPFTDNIKLKGIIVVGGENGHHPSKMTLFKNRPHMTFDNVNTEADQEFELHRDADGTLEYTTKVVKFSSVSHLSLHFPSNFGEETTKISYIGFRGEYTKAHKHGVTLCTYEARPMMQDHKEKVMDPTGKQVM</sequence>
<dbReference type="GO" id="GO:0060255">
    <property type="term" value="P:regulation of macromolecule metabolic process"/>
    <property type="evidence" value="ECO:0007669"/>
    <property type="project" value="UniProtKB-ARBA"/>
</dbReference>
<evidence type="ECO:0000313" key="5">
    <source>
        <dbReference type="Proteomes" id="UP001497623"/>
    </source>
</evidence>
<dbReference type="AlphaFoldDB" id="A0AAV2QTJ1"/>
<keyword evidence="5" id="KW-1185">Reference proteome</keyword>
<dbReference type="SUPFAM" id="SSF49785">
    <property type="entry name" value="Galactose-binding domain-like"/>
    <property type="match status" value="1"/>
</dbReference>
<dbReference type="GO" id="GO:0045654">
    <property type="term" value="P:positive regulation of megakaryocyte differentiation"/>
    <property type="evidence" value="ECO:0007669"/>
    <property type="project" value="UniProtKB-ARBA"/>
</dbReference>
<dbReference type="GO" id="GO:0080090">
    <property type="term" value="P:regulation of primary metabolic process"/>
    <property type="evidence" value="ECO:0007669"/>
    <property type="project" value="UniProtKB-ARBA"/>
</dbReference>
<dbReference type="Pfam" id="PF06201">
    <property type="entry name" value="PITH"/>
    <property type="match status" value="1"/>
</dbReference>
<dbReference type="InterPro" id="IPR045099">
    <property type="entry name" value="PITH1-like"/>
</dbReference>
<feature type="region of interest" description="Disordered" evidence="2">
    <location>
        <begin position="1"/>
        <end position="30"/>
    </location>
</feature>
<dbReference type="GO" id="GO:0005737">
    <property type="term" value="C:cytoplasm"/>
    <property type="evidence" value="ECO:0007669"/>
    <property type="project" value="UniProtKB-ARBA"/>
</dbReference>
<evidence type="ECO:0000256" key="2">
    <source>
        <dbReference type="SAM" id="MobiDB-lite"/>
    </source>
</evidence>
<reference evidence="4 5" key="1">
    <citation type="submission" date="2024-05" db="EMBL/GenBank/DDBJ databases">
        <authorList>
            <person name="Wallberg A."/>
        </authorList>
    </citation>
    <scope>NUCLEOTIDE SEQUENCE [LARGE SCALE GENOMIC DNA]</scope>
</reference>
<dbReference type="InterPro" id="IPR008979">
    <property type="entry name" value="Galactose-bd-like_sf"/>
</dbReference>
<evidence type="ECO:0000259" key="3">
    <source>
        <dbReference type="PROSITE" id="PS51532"/>
    </source>
</evidence>
<dbReference type="PANTHER" id="PTHR12175">
    <property type="entry name" value="AD039 HT014 THIOREDOXIN FAMILY TRP26"/>
    <property type="match status" value="1"/>
</dbReference>
<feature type="domain" description="PITH" evidence="3">
    <location>
        <begin position="33"/>
        <end position="205"/>
    </location>
</feature>
<dbReference type="GO" id="GO:0005634">
    <property type="term" value="C:nucleus"/>
    <property type="evidence" value="ECO:0007669"/>
    <property type="project" value="TreeGrafter"/>
</dbReference>
<organism evidence="4 5">
    <name type="scientific">Meganyctiphanes norvegica</name>
    <name type="common">Northern krill</name>
    <name type="synonym">Thysanopoda norvegica</name>
    <dbReference type="NCBI Taxonomy" id="48144"/>
    <lineage>
        <taxon>Eukaryota</taxon>
        <taxon>Metazoa</taxon>
        <taxon>Ecdysozoa</taxon>
        <taxon>Arthropoda</taxon>
        <taxon>Crustacea</taxon>
        <taxon>Multicrustacea</taxon>
        <taxon>Malacostraca</taxon>
        <taxon>Eumalacostraca</taxon>
        <taxon>Eucarida</taxon>
        <taxon>Euphausiacea</taxon>
        <taxon>Euphausiidae</taxon>
        <taxon>Meganyctiphanes</taxon>
    </lineage>
</organism>
<dbReference type="InterPro" id="IPR010400">
    <property type="entry name" value="PITH_dom"/>
</dbReference>
<evidence type="ECO:0000256" key="1">
    <source>
        <dbReference type="ARBA" id="ARBA00025788"/>
    </source>
</evidence>